<evidence type="ECO:0000256" key="10">
    <source>
        <dbReference type="ARBA" id="ARBA00022840"/>
    </source>
</evidence>
<dbReference type="Pfam" id="PF00512">
    <property type="entry name" value="HisKA"/>
    <property type="match status" value="1"/>
</dbReference>
<evidence type="ECO:0000256" key="9">
    <source>
        <dbReference type="ARBA" id="ARBA00022777"/>
    </source>
</evidence>
<name>A0A5B7YGK1_9ALTE</name>
<protein>
    <recommendedName>
        <fullName evidence="3">histidine kinase</fullName>
        <ecNumber evidence="3">2.7.13.3</ecNumber>
    </recommendedName>
</protein>
<keyword evidence="13 14" id="KW-0472">Membrane</keyword>
<dbReference type="PANTHER" id="PTHR45528:SF1">
    <property type="entry name" value="SENSOR HISTIDINE KINASE CPXA"/>
    <property type="match status" value="1"/>
</dbReference>
<dbReference type="PROSITE" id="PS50109">
    <property type="entry name" value="HIS_KIN"/>
    <property type="match status" value="1"/>
</dbReference>
<evidence type="ECO:0000256" key="5">
    <source>
        <dbReference type="ARBA" id="ARBA00022553"/>
    </source>
</evidence>
<dbReference type="GO" id="GO:0000155">
    <property type="term" value="F:phosphorelay sensor kinase activity"/>
    <property type="evidence" value="ECO:0007669"/>
    <property type="project" value="InterPro"/>
</dbReference>
<evidence type="ECO:0000256" key="6">
    <source>
        <dbReference type="ARBA" id="ARBA00022679"/>
    </source>
</evidence>
<dbReference type="GO" id="GO:0005524">
    <property type="term" value="F:ATP binding"/>
    <property type="evidence" value="ECO:0007669"/>
    <property type="project" value="UniProtKB-KW"/>
</dbReference>
<keyword evidence="18" id="KW-1185">Reference proteome</keyword>
<keyword evidence="10" id="KW-0067">ATP-binding</keyword>
<evidence type="ECO:0000313" key="17">
    <source>
        <dbReference type="EMBL" id="QCZ94781.1"/>
    </source>
</evidence>
<feature type="domain" description="HAMP" evidence="16">
    <location>
        <begin position="179"/>
        <end position="233"/>
    </location>
</feature>
<accession>A0A5B7YGK1</accession>
<dbReference type="Pfam" id="PF00672">
    <property type="entry name" value="HAMP"/>
    <property type="match status" value="1"/>
</dbReference>
<evidence type="ECO:0000256" key="1">
    <source>
        <dbReference type="ARBA" id="ARBA00000085"/>
    </source>
</evidence>
<evidence type="ECO:0000256" key="8">
    <source>
        <dbReference type="ARBA" id="ARBA00022741"/>
    </source>
</evidence>
<dbReference type="AlphaFoldDB" id="A0A5B7YGK1"/>
<evidence type="ECO:0000313" key="18">
    <source>
        <dbReference type="Proteomes" id="UP000304912"/>
    </source>
</evidence>
<dbReference type="Gene3D" id="1.10.287.130">
    <property type="match status" value="1"/>
</dbReference>
<evidence type="ECO:0000259" key="16">
    <source>
        <dbReference type="PROSITE" id="PS50885"/>
    </source>
</evidence>
<dbReference type="Proteomes" id="UP000304912">
    <property type="component" value="Chromosome"/>
</dbReference>
<dbReference type="SUPFAM" id="SSF47384">
    <property type="entry name" value="Homodimeric domain of signal transducing histidine kinase"/>
    <property type="match status" value="1"/>
</dbReference>
<dbReference type="Gene3D" id="1.10.8.500">
    <property type="entry name" value="HAMP domain in histidine kinase"/>
    <property type="match status" value="1"/>
</dbReference>
<dbReference type="InterPro" id="IPR003594">
    <property type="entry name" value="HATPase_dom"/>
</dbReference>
<dbReference type="SMART" id="SM00304">
    <property type="entry name" value="HAMP"/>
    <property type="match status" value="1"/>
</dbReference>
<comment type="subcellular location">
    <subcellularLocation>
        <location evidence="2">Cell membrane</location>
        <topology evidence="2">Multi-pass membrane protein</topology>
    </subcellularLocation>
</comment>
<dbReference type="InterPro" id="IPR004358">
    <property type="entry name" value="Sig_transdc_His_kin-like_C"/>
</dbReference>
<dbReference type="InterPro" id="IPR005467">
    <property type="entry name" value="His_kinase_dom"/>
</dbReference>
<dbReference type="EMBL" id="CP039852">
    <property type="protein sequence ID" value="QCZ94781.1"/>
    <property type="molecule type" value="Genomic_DNA"/>
</dbReference>
<keyword evidence="7 14" id="KW-0812">Transmembrane</keyword>
<comment type="catalytic activity">
    <reaction evidence="1">
        <text>ATP + protein L-histidine = ADP + protein N-phospho-L-histidine.</text>
        <dbReference type="EC" id="2.7.13.3"/>
    </reaction>
</comment>
<sequence>MSMNPVKRLVGRLFLWFWLTTLITAASAFWLSRVWNDSVEVSTPSQKQADALLSVTQALASAEAQSTSLKKALMRVERRIPFQVIAVDSSGELVLKHSRRTMRPAFLHRLLNVQSQSSPIVLRQRGRMFLGPVTVTYENNQYALFLTDREPPPAPFEVLGWLIGTGIIMSMLLSYWFARSLVKPIQHIQQASQKLAAGDWEARTDEKMHRQDELGDLARNFNKMADQLQTMWQSQERLLADISHELRSPLTRLQMAVGLAVQKLGQQAHLQRIEKEAEQMETLIGHLLTINRATFTTEAFAHYRLCDLIFPITEDGEFEARQLEKVLTVEAIPDKTVWVNKPLFTAALENVLRNAIRYANAQIKVSVLSDATAYSIEVDDDGPGLDDSDLEEIFKPFYRAESARDRASGGVGLGLAIAKAAMSTHHGQIYAKPSDLGGLQITLNFSAKPKNETDKTNR</sequence>
<dbReference type="InterPro" id="IPR036097">
    <property type="entry name" value="HisK_dim/P_sf"/>
</dbReference>
<dbReference type="OrthoDB" id="9804645at2"/>
<evidence type="ECO:0000256" key="2">
    <source>
        <dbReference type="ARBA" id="ARBA00004651"/>
    </source>
</evidence>
<feature type="domain" description="Histidine kinase" evidence="15">
    <location>
        <begin position="241"/>
        <end position="449"/>
    </location>
</feature>
<dbReference type="GO" id="GO:0005886">
    <property type="term" value="C:plasma membrane"/>
    <property type="evidence" value="ECO:0007669"/>
    <property type="project" value="UniProtKB-SubCell"/>
</dbReference>
<dbReference type="InterPro" id="IPR003660">
    <property type="entry name" value="HAMP_dom"/>
</dbReference>
<dbReference type="Pfam" id="PF02518">
    <property type="entry name" value="HATPase_c"/>
    <property type="match status" value="1"/>
</dbReference>
<proteinExistence type="predicted"/>
<dbReference type="InterPro" id="IPR036890">
    <property type="entry name" value="HATPase_C_sf"/>
</dbReference>
<dbReference type="EC" id="2.7.13.3" evidence="3"/>
<dbReference type="InterPro" id="IPR003661">
    <property type="entry name" value="HisK_dim/P_dom"/>
</dbReference>
<feature type="transmembrane region" description="Helical" evidence="14">
    <location>
        <begin position="158"/>
        <end position="178"/>
    </location>
</feature>
<keyword evidence="12" id="KW-0902">Two-component regulatory system</keyword>
<gene>
    <name evidence="17" type="ORF">FBQ74_15485</name>
</gene>
<dbReference type="InterPro" id="IPR050398">
    <property type="entry name" value="HssS/ArlS-like"/>
</dbReference>
<dbReference type="SMART" id="SM00387">
    <property type="entry name" value="HATPase_c"/>
    <property type="match status" value="1"/>
</dbReference>
<organism evidence="17 18">
    <name type="scientific">Salinimonas iocasae</name>
    <dbReference type="NCBI Taxonomy" id="2572577"/>
    <lineage>
        <taxon>Bacteria</taxon>
        <taxon>Pseudomonadati</taxon>
        <taxon>Pseudomonadota</taxon>
        <taxon>Gammaproteobacteria</taxon>
        <taxon>Alteromonadales</taxon>
        <taxon>Alteromonadaceae</taxon>
        <taxon>Alteromonas/Salinimonas group</taxon>
        <taxon>Salinimonas</taxon>
    </lineage>
</organism>
<keyword evidence="9" id="KW-0418">Kinase</keyword>
<keyword evidence="5" id="KW-0597">Phosphoprotein</keyword>
<dbReference type="SUPFAM" id="SSF158472">
    <property type="entry name" value="HAMP domain-like"/>
    <property type="match status" value="1"/>
</dbReference>
<dbReference type="KEGG" id="salk:FBQ74_15485"/>
<evidence type="ECO:0000256" key="4">
    <source>
        <dbReference type="ARBA" id="ARBA00022475"/>
    </source>
</evidence>
<dbReference type="PROSITE" id="PS50885">
    <property type="entry name" value="HAMP"/>
    <property type="match status" value="1"/>
</dbReference>
<dbReference type="CDD" id="cd00082">
    <property type="entry name" value="HisKA"/>
    <property type="match status" value="1"/>
</dbReference>
<dbReference type="SUPFAM" id="SSF55874">
    <property type="entry name" value="ATPase domain of HSP90 chaperone/DNA topoisomerase II/histidine kinase"/>
    <property type="match status" value="1"/>
</dbReference>
<evidence type="ECO:0000256" key="11">
    <source>
        <dbReference type="ARBA" id="ARBA00022989"/>
    </source>
</evidence>
<evidence type="ECO:0000259" key="15">
    <source>
        <dbReference type="PROSITE" id="PS50109"/>
    </source>
</evidence>
<reference evidence="17 18" key="1">
    <citation type="submission" date="2019-04" db="EMBL/GenBank/DDBJ databases">
        <title>Salinimonas iocasae sp. nov., a halophilic bacterium isolated from the outer tube casing of tubeworms in Okinawa Trough.</title>
        <authorList>
            <person name="Zhang H."/>
            <person name="Wang H."/>
            <person name="Li C."/>
        </authorList>
    </citation>
    <scope>NUCLEOTIDE SEQUENCE [LARGE SCALE GENOMIC DNA]</scope>
    <source>
        <strain evidence="17 18">KX18D6</strain>
    </source>
</reference>
<keyword evidence="11 14" id="KW-1133">Transmembrane helix</keyword>
<evidence type="ECO:0000256" key="13">
    <source>
        <dbReference type="ARBA" id="ARBA00023136"/>
    </source>
</evidence>
<keyword evidence="8" id="KW-0547">Nucleotide-binding</keyword>
<keyword evidence="4" id="KW-1003">Cell membrane</keyword>
<evidence type="ECO:0000256" key="3">
    <source>
        <dbReference type="ARBA" id="ARBA00012438"/>
    </source>
</evidence>
<evidence type="ECO:0000256" key="12">
    <source>
        <dbReference type="ARBA" id="ARBA00023012"/>
    </source>
</evidence>
<dbReference type="PANTHER" id="PTHR45528">
    <property type="entry name" value="SENSOR HISTIDINE KINASE CPXA"/>
    <property type="match status" value="1"/>
</dbReference>
<dbReference type="CDD" id="cd06225">
    <property type="entry name" value="HAMP"/>
    <property type="match status" value="1"/>
</dbReference>
<dbReference type="Gene3D" id="3.30.565.10">
    <property type="entry name" value="Histidine kinase-like ATPase, C-terminal domain"/>
    <property type="match status" value="1"/>
</dbReference>
<evidence type="ECO:0000256" key="14">
    <source>
        <dbReference type="SAM" id="Phobius"/>
    </source>
</evidence>
<dbReference type="PRINTS" id="PR00344">
    <property type="entry name" value="BCTRLSENSOR"/>
</dbReference>
<evidence type="ECO:0000256" key="7">
    <source>
        <dbReference type="ARBA" id="ARBA00022692"/>
    </source>
</evidence>
<keyword evidence="6" id="KW-0808">Transferase</keyword>
<dbReference type="SMART" id="SM00388">
    <property type="entry name" value="HisKA"/>
    <property type="match status" value="1"/>
</dbReference>